<comment type="caution">
    <text evidence="1">The sequence shown here is derived from an EMBL/GenBank/DDBJ whole genome shotgun (WGS) entry which is preliminary data.</text>
</comment>
<organism evidence="1">
    <name type="scientific">bioreactor metagenome</name>
    <dbReference type="NCBI Taxonomy" id="1076179"/>
    <lineage>
        <taxon>unclassified sequences</taxon>
        <taxon>metagenomes</taxon>
        <taxon>ecological metagenomes</taxon>
    </lineage>
</organism>
<accession>A0A645CNS9</accession>
<name>A0A645CNS9_9ZZZZ</name>
<evidence type="ECO:0000313" key="1">
    <source>
        <dbReference type="EMBL" id="MPM78534.1"/>
    </source>
</evidence>
<sequence>MVKAKCWFDLCGRDSGLTFFVLAPPVSGVLVVVGAVCWGCPPGTLPSPELVHHVPRLPPGTHGFAGGAVPSQAGPAGLTYIHLIETTNHKKARTPTKPLFVEVLAFNIFQLFIHNGARDLFRQPDSCCRAPDRRDLCFPCRTIRPSAASSLFHPEIAAGILRYCAQSFLSSAPFFGKPDNRQT</sequence>
<reference evidence="1" key="1">
    <citation type="submission" date="2019-08" db="EMBL/GenBank/DDBJ databases">
        <authorList>
            <person name="Kucharzyk K."/>
            <person name="Murdoch R.W."/>
            <person name="Higgins S."/>
            <person name="Loffler F."/>
        </authorList>
    </citation>
    <scope>NUCLEOTIDE SEQUENCE</scope>
</reference>
<dbReference type="EMBL" id="VSSQ01028710">
    <property type="protein sequence ID" value="MPM78534.1"/>
    <property type="molecule type" value="Genomic_DNA"/>
</dbReference>
<proteinExistence type="predicted"/>
<protein>
    <submittedName>
        <fullName evidence="1">Uncharacterized protein</fullName>
    </submittedName>
</protein>
<gene>
    <name evidence="1" type="ORF">SDC9_125545</name>
</gene>
<dbReference type="AlphaFoldDB" id="A0A645CNS9"/>